<dbReference type="PANTHER" id="PTHR12857">
    <property type="entry name" value="CXXC MOTIF CONTAINING ZINC BINDING PROTEIN"/>
    <property type="match status" value="1"/>
</dbReference>
<evidence type="ECO:0000256" key="3">
    <source>
        <dbReference type="ARBA" id="ARBA00022833"/>
    </source>
</evidence>
<comment type="similarity">
    <text evidence="1">Belongs to the UPF0587 family.</text>
</comment>
<dbReference type="PANTHER" id="PTHR12857:SF0">
    <property type="entry name" value="CXXC MOTIF CONTAINING ZINC BINDING PROTEIN"/>
    <property type="match status" value="1"/>
</dbReference>
<dbReference type="InterPro" id="IPR008584">
    <property type="entry name" value="CXXC_Zn-binding_euk"/>
</dbReference>
<reference evidence="5 6" key="1">
    <citation type="journal article" date="2018" name="PLoS Genet.">
        <title>Population sequencing reveals clonal diversity and ancestral inbreeding in the grapevine cultivar Chardonnay.</title>
        <authorList>
            <person name="Roach M.J."/>
            <person name="Johnson D.L."/>
            <person name="Bohlmann J."/>
            <person name="van Vuuren H.J."/>
            <person name="Jones S.J."/>
            <person name="Pretorius I.S."/>
            <person name="Schmidt S.A."/>
            <person name="Borneman A.R."/>
        </authorList>
    </citation>
    <scope>NUCLEOTIDE SEQUENCE [LARGE SCALE GENOMIC DNA]</scope>
    <source>
        <strain evidence="6">cv. Chardonnay</strain>
        <tissue evidence="5">Leaf</tissue>
    </source>
</reference>
<evidence type="ECO:0000256" key="2">
    <source>
        <dbReference type="ARBA" id="ARBA00022723"/>
    </source>
</evidence>
<evidence type="ECO:0000313" key="5">
    <source>
        <dbReference type="EMBL" id="RVX16998.1"/>
    </source>
</evidence>
<dbReference type="GO" id="GO:0046872">
    <property type="term" value="F:metal ion binding"/>
    <property type="evidence" value="ECO:0007669"/>
    <property type="project" value="UniProtKB-KW"/>
</dbReference>
<organism evidence="5 6">
    <name type="scientific">Vitis vinifera</name>
    <name type="common">Grape</name>
    <dbReference type="NCBI Taxonomy" id="29760"/>
    <lineage>
        <taxon>Eukaryota</taxon>
        <taxon>Viridiplantae</taxon>
        <taxon>Streptophyta</taxon>
        <taxon>Embryophyta</taxon>
        <taxon>Tracheophyta</taxon>
        <taxon>Spermatophyta</taxon>
        <taxon>Magnoliopsida</taxon>
        <taxon>eudicotyledons</taxon>
        <taxon>Gunneridae</taxon>
        <taxon>Pentapetalae</taxon>
        <taxon>rosids</taxon>
        <taxon>Vitales</taxon>
        <taxon>Vitaceae</taxon>
        <taxon>Viteae</taxon>
        <taxon>Vitis</taxon>
    </lineage>
</organism>
<dbReference type="Proteomes" id="UP000288805">
    <property type="component" value="Unassembled WGS sequence"/>
</dbReference>
<dbReference type="AlphaFoldDB" id="A0A438K713"/>
<dbReference type="Pfam" id="PF05907">
    <property type="entry name" value="CXXC_Zn-b_euk"/>
    <property type="match status" value="2"/>
</dbReference>
<gene>
    <name evidence="5" type="ORF">CK203_003163</name>
</gene>
<name>A0A438K713_VITVI</name>
<keyword evidence="3" id="KW-0862">Zinc</keyword>
<keyword evidence="4" id="KW-1133">Transmembrane helix</keyword>
<evidence type="ECO:0000256" key="1">
    <source>
        <dbReference type="ARBA" id="ARBA00007818"/>
    </source>
</evidence>
<keyword evidence="2" id="KW-0479">Metal-binding</keyword>
<keyword evidence="4" id="KW-0472">Membrane</keyword>
<dbReference type="EMBL" id="QGNW01000014">
    <property type="protein sequence ID" value="RVX16998.1"/>
    <property type="molecule type" value="Genomic_DNA"/>
</dbReference>
<evidence type="ECO:0000256" key="4">
    <source>
        <dbReference type="SAM" id="Phobius"/>
    </source>
</evidence>
<accession>A0A438K713</accession>
<evidence type="ECO:0000313" key="6">
    <source>
        <dbReference type="Proteomes" id="UP000288805"/>
    </source>
</evidence>
<feature type="transmembrane region" description="Helical" evidence="4">
    <location>
        <begin position="76"/>
        <end position="93"/>
    </location>
</feature>
<dbReference type="SUPFAM" id="SSF141678">
    <property type="entry name" value="MAL13P1.257-like"/>
    <property type="match status" value="2"/>
</dbReference>
<comment type="caution">
    <text evidence="5">The sequence shown here is derived from an EMBL/GenBank/DDBJ whole genome shotgun (WGS) entry which is preliminary data.</text>
</comment>
<protein>
    <submittedName>
        <fullName evidence="5">Uncharacterized protein</fullName>
    </submittedName>
</protein>
<keyword evidence="4" id="KW-0812">Transmembrane</keyword>
<sequence>MPKLMLVVSAELKNIAILQPQDGSDDETINYFFKLECEYCGWISEDEACVSITVKEKPTGNRRNDNPNLARKVGNMIWYMLLIMSVALYLPLFQHQIPPLLFLMCQGCERRGEISLIPGHGAPLSQNHCTEVDLMLFHCDGLLPVKYSFNGGWLATTTSGREIHVDLTMGEFTNVIDGMEVSISKLKAKFVPYWG</sequence>
<proteinExistence type="inferred from homology"/>